<evidence type="ECO:0008006" key="3">
    <source>
        <dbReference type="Google" id="ProtNLM"/>
    </source>
</evidence>
<dbReference type="STRING" id="332977.SAMN05421740_102471"/>
<dbReference type="Gene3D" id="3.40.630.30">
    <property type="match status" value="1"/>
</dbReference>
<accession>A0A1H7J6C4</accession>
<evidence type="ECO:0000313" key="1">
    <source>
        <dbReference type="EMBL" id="SEK70281.1"/>
    </source>
</evidence>
<name>A0A1H7J6C4_9SPHI</name>
<dbReference type="InterPro" id="IPR039968">
    <property type="entry name" value="BcerS-like"/>
</dbReference>
<gene>
    <name evidence="1" type="ORF">SAMN05421740_102471</name>
</gene>
<reference evidence="2" key="1">
    <citation type="submission" date="2016-10" db="EMBL/GenBank/DDBJ databases">
        <authorList>
            <person name="Varghese N."/>
            <person name="Submissions S."/>
        </authorList>
    </citation>
    <scope>NUCLEOTIDE SEQUENCE [LARGE SCALE GENOMIC DNA]</scope>
    <source>
        <strain evidence="2">Jip14</strain>
    </source>
</reference>
<evidence type="ECO:0000313" key="2">
    <source>
        <dbReference type="Proteomes" id="UP000198916"/>
    </source>
</evidence>
<dbReference type="PANTHER" id="PTHR41368">
    <property type="entry name" value="PROTEIN YGHO"/>
    <property type="match status" value="1"/>
</dbReference>
<dbReference type="AlphaFoldDB" id="A0A1H7J6C4"/>
<sequence>MKILPVAGTELDRLFVTMAPPLYHGDPNYLRPLDQDVLDVFNPLTNSYHERGQCARWLLHDDTDRVIGRIAAFYNFDTFDRDEFPIGGCGFFECIDDQEAANLLFDTAKAWLGEKGIQAMDGPINFGNRERWWGLLTDGFHPPCYCCNYNPPYYQRLFEQYGFQLYFKQFTYRREIAAEISNRVAEKAAYALRDTDYTFRPIDHRQLEKVAEDFRTVYNGAWARHEGVSPMSRDSALKLMQTMKPIIDPKIIWFAYHQDQPVGFWVNIPDVNQLIVKYMNGRLAWWGKVLFLWNRWRKRCKTMFGIVFGVVPEHQRKGVEAALAMAAAKVMRDRSQLRYEDLQMNWIGDFNPKMMNVARYVGGTIYKTHHTYRYLFDRHKPFERHPIL</sequence>
<dbReference type="PANTHER" id="PTHR41368:SF1">
    <property type="entry name" value="PROTEIN YGHO"/>
    <property type="match status" value="1"/>
</dbReference>
<keyword evidence="2" id="KW-1185">Reference proteome</keyword>
<dbReference type="Proteomes" id="UP000198916">
    <property type="component" value="Unassembled WGS sequence"/>
</dbReference>
<dbReference type="RefSeq" id="WP_090603699.1">
    <property type="nucleotide sequence ID" value="NZ_FNZR01000002.1"/>
</dbReference>
<protein>
    <recommendedName>
        <fullName evidence="3">N-acetyltransferase domain-containing protein</fullName>
    </recommendedName>
</protein>
<proteinExistence type="predicted"/>
<dbReference type="InterPro" id="IPR016181">
    <property type="entry name" value="Acyl_CoA_acyltransferase"/>
</dbReference>
<organism evidence="1 2">
    <name type="scientific">Parapedobacter koreensis</name>
    <dbReference type="NCBI Taxonomy" id="332977"/>
    <lineage>
        <taxon>Bacteria</taxon>
        <taxon>Pseudomonadati</taxon>
        <taxon>Bacteroidota</taxon>
        <taxon>Sphingobacteriia</taxon>
        <taxon>Sphingobacteriales</taxon>
        <taxon>Sphingobacteriaceae</taxon>
        <taxon>Parapedobacter</taxon>
    </lineage>
</organism>
<dbReference type="EMBL" id="FNZR01000002">
    <property type="protein sequence ID" value="SEK70281.1"/>
    <property type="molecule type" value="Genomic_DNA"/>
</dbReference>
<dbReference type="OrthoDB" id="9806005at2"/>
<dbReference type="SUPFAM" id="SSF55729">
    <property type="entry name" value="Acyl-CoA N-acyltransferases (Nat)"/>
    <property type="match status" value="1"/>
</dbReference>